<comment type="caution">
    <text evidence="3">The sequence shown here is derived from an EMBL/GenBank/DDBJ whole genome shotgun (WGS) entry which is preliminary data.</text>
</comment>
<accession>A0AAV9GFG7</accession>
<reference evidence="3" key="1">
    <citation type="journal article" date="2023" name="Mol. Phylogenet. Evol.">
        <title>Genome-scale phylogeny and comparative genomics of the fungal order Sordariales.</title>
        <authorList>
            <person name="Hensen N."/>
            <person name="Bonometti L."/>
            <person name="Westerberg I."/>
            <person name="Brannstrom I.O."/>
            <person name="Guillou S."/>
            <person name="Cros-Aarteil S."/>
            <person name="Calhoun S."/>
            <person name="Haridas S."/>
            <person name="Kuo A."/>
            <person name="Mondo S."/>
            <person name="Pangilinan J."/>
            <person name="Riley R."/>
            <person name="LaButti K."/>
            <person name="Andreopoulos B."/>
            <person name="Lipzen A."/>
            <person name="Chen C."/>
            <person name="Yan M."/>
            <person name="Daum C."/>
            <person name="Ng V."/>
            <person name="Clum A."/>
            <person name="Steindorff A."/>
            <person name="Ohm R.A."/>
            <person name="Martin F."/>
            <person name="Silar P."/>
            <person name="Natvig D.O."/>
            <person name="Lalanne C."/>
            <person name="Gautier V."/>
            <person name="Ament-Velasquez S.L."/>
            <person name="Kruys A."/>
            <person name="Hutchinson M.I."/>
            <person name="Powell A.J."/>
            <person name="Barry K."/>
            <person name="Miller A.N."/>
            <person name="Grigoriev I.V."/>
            <person name="Debuchy R."/>
            <person name="Gladieux P."/>
            <person name="Hiltunen Thoren M."/>
            <person name="Johannesson H."/>
        </authorList>
    </citation>
    <scope>NUCLEOTIDE SEQUENCE</scope>
    <source>
        <strain evidence="3">PSN243</strain>
    </source>
</reference>
<keyword evidence="4" id="KW-1185">Reference proteome</keyword>
<dbReference type="Proteomes" id="UP001321760">
    <property type="component" value="Unassembled WGS sequence"/>
</dbReference>
<feature type="region of interest" description="Disordered" evidence="1">
    <location>
        <begin position="373"/>
        <end position="407"/>
    </location>
</feature>
<evidence type="ECO:0000313" key="4">
    <source>
        <dbReference type="Proteomes" id="UP001321760"/>
    </source>
</evidence>
<gene>
    <name evidence="3" type="ORF">QBC34DRAFT_383659</name>
</gene>
<dbReference type="AlphaFoldDB" id="A0AAV9GFG7"/>
<keyword evidence="2" id="KW-0732">Signal</keyword>
<feature type="compositionally biased region" description="Low complexity" evidence="1">
    <location>
        <begin position="377"/>
        <end position="389"/>
    </location>
</feature>
<protein>
    <submittedName>
        <fullName evidence="3">Uncharacterized protein</fullName>
    </submittedName>
</protein>
<evidence type="ECO:0000256" key="1">
    <source>
        <dbReference type="SAM" id="MobiDB-lite"/>
    </source>
</evidence>
<feature type="signal peptide" evidence="2">
    <location>
        <begin position="1"/>
        <end position="20"/>
    </location>
</feature>
<dbReference type="EMBL" id="MU865960">
    <property type="protein sequence ID" value="KAK4445987.1"/>
    <property type="molecule type" value="Genomic_DNA"/>
</dbReference>
<feature type="region of interest" description="Disordered" evidence="1">
    <location>
        <begin position="446"/>
        <end position="469"/>
    </location>
</feature>
<sequence>MARLVVNGLLAFAAASVALGSPLDRPRTITVGPILPRGPLAPTNPIRTFITINSNIIDVLAGDENDLPKVEEQLRLLCSGPHASLYPEICDHFKKHGDVGEFTLWPQPGMSITETETKTLSGPTFSPVPVPTPAPIHTPVPGSMPAPISSADPASLTVLLSTLRSATFGMSPSWTTPLGSSSTSLLEASQPASEGNASKPPSLTLSGPSRLPLPPFEPDHPDSGVPAASPTTDANAGPGSTSDDEPVPIYTQSQVGTVAESNTLATGNGVEDVGGTTQVKTVTSIELRTSVTVETRTSVSRVWQTVTTVGYVQSTTVDRLTKAVTRTSVETITVTSVTLATQHPTPLVIQLPCPGESSSACIPSVESPSIQLPSLGVPSEVSPSEVPSSTALPSAEAPPTESNSQQIITAPGSRLPSVQIFPTGLSSQPNVTAPARIPTTIETKVRASNSAGAPESAVTQQPADEHSTDEHHFTVIQQSTIISEETRVMASLTHIRRPKTRTAGSANAAQSASMSRFMETAFSPSSASPSPTPDLILIPPRVVASARSANGPRLRQLGPTTTIQLLLSPLPTDCTQTVSMGPEKRDYFTATVYPGTVTATSLVKCRCANLETVVIDRRGVGVDVWEPWFTVRAATPSTSTVVVCSATSRF</sequence>
<feature type="compositionally biased region" description="Polar residues" evidence="1">
    <location>
        <begin position="190"/>
        <end position="207"/>
    </location>
</feature>
<feature type="region of interest" description="Disordered" evidence="1">
    <location>
        <begin position="170"/>
        <end position="248"/>
    </location>
</feature>
<proteinExistence type="predicted"/>
<evidence type="ECO:0000256" key="2">
    <source>
        <dbReference type="SAM" id="SignalP"/>
    </source>
</evidence>
<feature type="chain" id="PRO_5043855116" evidence="2">
    <location>
        <begin position="21"/>
        <end position="650"/>
    </location>
</feature>
<feature type="compositionally biased region" description="Polar residues" evidence="1">
    <location>
        <begin position="229"/>
        <end position="241"/>
    </location>
</feature>
<feature type="compositionally biased region" description="Polar residues" evidence="1">
    <location>
        <begin position="446"/>
        <end position="462"/>
    </location>
</feature>
<evidence type="ECO:0000313" key="3">
    <source>
        <dbReference type="EMBL" id="KAK4445987.1"/>
    </source>
</evidence>
<reference evidence="3" key="2">
    <citation type="submission" date="2023-05" db="EMBL/GenBank/DDBJ databases">
        <authorList>
            <consortium name="Lawrence Berkeley National Laboratory"/>
            <person name="Steindorff A."/>
            <person name="Hensen N."/>
            <person name="Bonometti L."/>
            <person name="Westerberg I."/>
            <person name="Brannstrom I.O."/>
            <person name="Guillou S."/>
            <person name="Cros-Aarteil S."/>
            <person name="Calhoun S."/>
            <person name="Haridas S."/>
            <person name="Kuo A."/>
            <person name="Mondo S."/>
            <person name="Pangilinan J."/>
            <person name="Riley R."/>
            <person name="Labutti K."/>
            <person name="Andreopoulos B."/>
            <person name="Lipzen A."/>
            <person name="Chen C."/>
            <person name="Yanf M."/>
            <person name="Daum C."/>
            <person name="Ng V."/>
            <person name="Clum A."/>
            <person name="Ohm R."/>
            <person name="Martin F."/>
            <person name="Silar P."/>
            <person name="Natvig D."/>
            <person name="Lalanne C."/>
            <person name="Gautier V."/>
            <person name="Ament-Velasquez S.L."/>
            <person name="Kruys A."/>
            <person name="Hutchinson M.I."/>
            <person name="Powell A.J."/>
            <person name="Barry K."/>
            <person name="Miller A.N."/>
            <person name="Grigoriev I.V."/>
            <person name="Debuchy R."/>
            <person name="Gladieux P."/>
            <person name="Thoren M.H."/>
            <person name="Johannesson H."/>
        </authorList>
    </citation>
    <scope>NUCLEOTIDE SEQUENCE</scope>
    <source>
        <strain evidence="3">PSN243</strain>
    </source>
</reference>
<feature type="compositionally biased region" description="Low complexity" evidence="1">
    <location>
        <begin position="171"/>
        <end position="186"/>
    </location>
</feature>
<organism evidence="3 4">
    <name type="scientific">Podospora aff. communis PSN243</name>
    <dbReference type="NCBI Taxonomy" id="3040156"/>
    <lineage>
        <taxon>Eukaryota</taxon>
        <taxon>Fungi</taxon>
        <taxon>Dikarya</taxon>
        <taxon>Ascomycota</taxon>
        <taxon>Pezizomycotina</taxon>
        <taxon>Sordariomycetes</taxon>
        <taxon>Sordariomycetidae</taxon>
        <taxon>Sordariales</taxon>
        <taxon>Podosporaceae</taxon>
        <taxon>Podospora</taxon>
    </lineage>
</organism>
<name>A0AAV9GFG7_9PEZI</name>